<dbReference type="Gene3D" id="3.20.20.190">
    <property type="entry name" value="Phosphatidylinositol (PI) phosphodiesterase"/>
    <property type="match status" value="1"/>
</dbReference>
<sequence length="68" mass="7439">MKTLSIHGHRGTRGDAPENTLSGFRLGAEIGVDGLEMDVLVSADQRIVVHHDDCLNPELTRTKSGDWL</sequence>
<name>A0A382J5H5_9ZZZZ</name>
<organism evidence="3">
    <name type="scientific">marine metagenome</name>
    <dbReference type="NCBI Taxonomy" id="408172"/>
    <lineage>
        <taxon>unclassified sequences</taxon>
        <taxon>metagenomes</taxon>
        <taxon>ecological metagenomes</taxon>
    </lineage>
</organism>
<dbReference type="InterPro" id="IPR017946">
    <property type="entry name" value="PLC-like_Pdiesterase_TIM-brl"/>
</dbReference>
<accession>A0A382J5H5</accession>
<gene>
    <name evidence="3" type="ORF">METZ01_LOCUS260144</name>
</gene>
<feature type="domain" description="GP-PDE" evidence="2">
    <location>
        <begin position="4"/>
        <end position="68"/>
    </location>
</feature>
<dbReference type="PANTHER" id="PTHR46211:SF14">
    <property type="entry name" value="GLYCEROPHOSPHODIESTER PHOSPHODIESTERASE"/>
    <property type="match status" value="1"/>
</dbReference>
<proteinExistence type="predicted"/>
<dbReference type="SUPFAM" id="SSF51695">
    <property type="entry name" value="PLC-like phosphodiesterases"/>
    <property type="match status" value="1"/>
</dbReference>
<feature type="non-terminal residue" evidence="3">
    <location>
        <position position="68"/>
    </location>
</feature>
<dbReference type="AlphaFoldDB" id="A0A382J5H5"/>
<protein>
    <recommendedName>
        <fullName evidence="2">GP-PDE domain-containing protein</fullName>
    </recommendedName>
</protein>
<dbReference type="GO" id="GO:0006629">
    <property type="term" value="P:lipid metabolic process"/>
    <property type="evidence" value="ECO:0007669"/>
    <property type="project" value="InterPro"/>
</dbReference>
<dbReference type="PANTHER" id="PTHR46211">
    <property type="entry name" value="GLYCEROPHOSPHORYL DIESTER PHOSPHODIESTERASE"/>
    <property type="match status" value="1"/>
</dbReference>
<evidence type="ECO:0000313" key="3">
    <source>
        <dbReference type="EMBL" id="SVC07290.1"/>
    </source>
</evidence>
<dbReference type="GO" id="GO:0008081">
    <property type="term" value="F:phosphoric diester hydrolase activity"/>
    <property type="evidence" value="ECO:0007669"/>
    <property type="project" value="InterPro"/>
</dbReference>
<evidence type="ECO:0000259" key="2">
    <source>
        <dbReference type="PROSITE" id="PS51704"/>
    </source>
</evidence>
<dbReference type="PROSITE" id="PS51704">
    <property type="entry name" value="GP_PDE"/>
    <property type="match status" value="1"/>
</dbReference>
<dbReference type="InterPro" id="IPR030395">
    <property type="entry name" value="GP_PDE_dom"/>
</dbReference>
<dbReference type="EMBL" id="UINC01071979">
    <property type="protein sequence ID" value="SVC07290.1"/>
    <property type="molecule type" value="Genomic_DNA"/>
</dbReference>
<evidence type="ECO:0000256" key="1">
    <source>
        <dbReference type="SAM" id="MobiDB-lite"/>
    </source>
</evidence>
<dbReference type="Pfam" id="PF03009">
    <property type="entry name" value="GDPD"/>
    <property type="match status" value="1"/>
</dbReference>
<feature type="region of interest" description="Disordered" evidence="1">
    <location>
        <begin position="1"/>
        <end position="20"/>
    </location>
</feature>
<reference evidence="3" key="1">
    <citation type="submission" date="2018-05" db="EMBL/GenBank/DDBJ databases">
        <authorList>
            <person name="Lanie J.A."/>
            <person name="Ng W.-L."/>
            <person name="Kazmierczak K.M."/>
            <person name="Andrzejewski T.M."/>
            <person name="Davidsen T.M."/>
            <person name="Wayne K.J."/>
            <person name="Tettelin H."/>
            <person name="Glass J.I."/>
            <person name="Rusch D."/>
            <person name="Podicherti R."/>
            <person name="Tsui H.-C.T."/>
            <person name="Winkler M.E."/>
        </authorList>
    </citation>
    <scope>NUCLEOTIDE SEQUENCE</scope>
</reference>